<evidence type="ECO:0000256" key="1">
    <source>
        <dbReference type="ARBA" id="ARBA00004571"/>
    </source>
</evidence>
<evidence type="ECO:0000256" key="5">
    <source>
        <dbReference type="ARBA" id="ARBA00023136"/>
    </source>
</evidence>
<feature type="chain" id="PRO_5002852640" evidence="6">
    <location>
        <begin position="24"/>
        <end position="245"/>
    </location>
</feature>
<name>B6XJP1_9GAMM</name>
<dbReference type="Proteomes" id="UP000003729">
    <property type="component" value="Unassembled WGS sequence"/>
</dbReference>
<dbReference type="InterPro" id="IPR027385">
    <property type="entry name" value="Beta-barrel_OMP"/>
</dbReference>
<evidence type="ECO:0000256" key="3">
    <source>
        <dbReference type="ARBA" id="ARBA00022692"/>
    </source>
</evidence>
<dbReference type="PANTHER" id="PTHR35892:SF2">
    <property type="entry name" value="OUTER MEMBRANE PROTEIN PAGN"/>
    <property type="match status" value="1"/>
</dbReference>
<feature type="signal peptide" evidence="6">
    <location>
        <begin position="1"/>
        <end position="23"/>
    </location>
</feature>
<evidence type="ECO:0000256" key="6">
    <source>
        <dbReference type="SAM" id="SignalP"/>
    </source>
</evidence>
<reference evidence="8 9" key="2">
    <citation type="submission" date="2008-10" db="EMBL/GenBank/DDBJ databases">
        <authorList>
            <person name="Fulton L."/>
            <person name="Clifton S."/>
            <person name="Fulton B."/>
            <person name="Xu J."/>
            <person name="Minx P."/>
            <person name="Pepin K.H."/>
            <person name="Johnson M."/>
            <person name="Bhonagiri V."/>
            <person name="Nash W.E."/>
            <person name="Mardis E.R."/>
            <person name="Wilson R.K."/>
        </authorList>
    </citation>
    <scope>NUCLEOTIDE SEQUENCE [LARGE SCALE GENOMIC DNA]</scope>
    <source>
        <strain evidence="8 9">DSM 30120</strain>
    </source>
</reference>
<dbReference type="InterPro" id="IPR011250">
    <property type="entry name" value="OMP/PagP_B-barrel"/>
</dbReference>
<keyword evidence="4 6" id="KW-0732">Signal</keyword>
<dbReference type="eggNOG" id="COG3637">
    <property type="taxonomic scope" value="Bacteria"/>
</dbReference>
<evidence type="ECO:0000256" key="2">
    <source>
        <dbReference type="ARBA" id="ARBA00022452"/>
    </source>
</evidence>
<dbReference type="EMBL" id="ABXW01000070">
    <property type="protein sequence ID" value="EEB44248.1"/>
    <property type="molecule type" value="Genomic_DNA"/>
</dbReference>
<evidence type="ECO:0000313" key="8">
    <source>
        <dbReference type="EMBL" id="EEB44248.1"/>
    </source>
</evidence>
<comment type="subcellular location">
    <subcellularLocation>
        <location evidence="1">Cell outer membrane</location>
        <topology evidence="1">Multi-pass membrane protein</topology>
    </subcellularLocation>
</comment>
<comment type="caution">
    <text evidence="8">The sequence shown here is derived from an EMBL/GenBank/DDBJ whole genome shotgun (WGS) entry which is preliminary data.</text>
</comment>
<accession>B6XJP1</accession>
<dbReference type="GO" id="GO:0009279">
    <property type="term" value="C:cell outer membrane"/>
    <property type="evidence" value="ECO:0007669"/>
    <property type="project" value="UniProtKB-SubCell"/>
</dbReference>
<keyword evidence="5" id="KW-0472">Membrane</keyword>
<keyword evidence="3" id="KW-0812">Transmembrane</keyword>
<proteinExistence type="predicted"/>
<dbReference type="Pfam" id="PF13505">
    <property type="entry name" value="OMP_b-brl"/>
    <property type="match status" value="1"/>
</dbReference>
<reference evidence="8 9" key="1">
    <citation type="submission" date="2008-10" db="EMBL/GenBank/DDBJ databases">
        <title>Draft genome sequence of Providencia alcalifaciens (DSM 30120).</title>
        <authorList>
            <person name="Sudarsanam P."/>
            <person name="Ley R."/>
            <person name="Guruge J."/>
            <person name="Turnbaugh P.J."/>
            <person name="Mahowald M."/>
            <person name="Liep D."/>
            <person name="Gordon J."/>
        </authorList>
    </citation>
    <scope>NUCLEOTIDE SEQUENCE [LARGE SCALE GENOMIC DNA]</scope>
    <source>
        <strain evidence="8 9">DSM 30120</strain>
    </source>
</reference>
<sequence length="245" mass="27533">MEFIMKKIIAVSLLSLVSSTAIAGVESLYVSGKMGASIVQVSNQKWLTSDNEFEKTNLGNTHDSVFGGNIAVGYDFAKTTKLPIRTELEFGMKEKASINHNLESFNDPGVLSSSDDAKTDITLNTVMVNTYYDFKNATKFTPYVSVGLGMASINHKMRYDYNEHIVSLNQYTHEQYTQSKTTNNFAWSVGLGSQYRVNNHFSLDMGYRFLDAGKSEANYYADDQKNTSKVKVRSHDIMFGVTYRF</sequence>
<evidence type="ECO:0000259" key="7">
    <source>
        <dbReference type="Pfam" id="PF13505"/>
    </source>
</evidence>
<dbReference type="Gene3D" id="2.40.160.20">
    <property type="match status" value="1"/>
</dbReference>
<dbReference type="SUPFAM" id="SSF56925">
    <property type="entry name" value="OMPA-like"/>
    <property type="match status" value="1"/>
</dbReference>
<dbReference type="InterPro" id="IPR051723">
    <property type="entry name" value="Bact_OM_Invasion-Related"/>
</dbReference>
<organism evidence="8 9">
    <name type="scientific">Providencia alcalifaciens DSM 30120</name>
    <dbReference type="NCBI Taxonomy" id="520999"/>
    <lineage>
        <taxon>Bacteria</taxon>
        <taxon>Pseudomonadati</taxon>
        <taxon>Pseudomonadota</taxon>
        <taxon>Gammaproteobacteria</taxon>
        <taxon>Enterobacterales</taxon>
        <taxon>Morganellaceae</taxon>
        <taxon>Providencia</taxon>
    </lineage>
</organism>
<protein>
    <submittedName>
        <fullName evidence="8">Tia invasion determinant</fullName>
    </submittedName>
</protein>
<gene>
    <name evidence="8" type="primary">tia</name>
    <name evidence="8" type="ORF">PROVALCAL_03599</name>
</gene>
<evidence type="ECO:0000256" key="4">
    <source>
        <dbReference type="ARBA" id="ARBA00022729"/>
    </source>
</evidence>
<dbReference type="PANTHER" id="PTHR35892">
    <property type="entry name" value="OUTER MEMBRANE PROTEIN PAGN-RELATED"/>
    <property type="match status" value="1"/>
</dbReference>
<keyword evidence="2" id="KW-1134">Transmembrane beta strand</keyword>
<dbReference type="AlphaFoldDB" id="B6XJP1"/>
<evidence type="ECO:0000313" key="9">
    <source>
        <dbReference type="Proteomes" id="UP000003729"/>
    </source>
</evidence>
<feature type="domain" description="Outer membrane protein beta-barrel" evidence="7">
    <location>
        <begin position="10"/>
        <end position="245"/>
    </location>
</feature>